<evidence type="ECO:0000313" key="1">
    <source>
        <dbReference type="EMBL" id="KAK8018457.1"/>
    </source>
</evidence>
<keyword evidence="2" id="KW-1185">Reference proteome</keyword>
<name>A0ABR1RUF2_9PEZI</name>
<proteinExistence type="predicted"/>
<dbReference type="EMBL" id="JAQQWI010000010">
    <property type="protein sequence ID" value="KAK8018457.1"/>
    <property type="molecule type" value="Genomic_DNA"/>
</dbReference>
<evidence type="ECO:0008006" key="3">
    <source>
        <dbReference type="Google" id="ProtNLM"/>
    </source>
</evidence>
<dbReference type="PANTHER" id="PTHR11183">
    <property type="entry name" value="GLYCOGENIN SUBFAMILY MEMBER"/>
    <property type="match status" value="1"/>
</dbReference>
<organism evidence="1 2">
    <name type="scientific">Apiospora marii</name>
    <dbReference type="NCBI Taxonomy" id="335849"/>
    <lineage>
        <taxon>Eukaryota</taxon>
        <taxon>Fungi</taxon>
        <taxon>Dikarya</taxon>
        <taxon>Ascomycota</taxon>
        <taxon>Pezizomycotina</taxon>
        <taxon>Sordariomycetes</taxon>
        <taxon>Xylariomycetidae</taxon>
        <taxon>Amphisphaeriales</taxon>
        <taxon>Apiosporaceae</taxon>
        <taxon>Apiospora</taxon>
    </lineage>
</organism>
<evidence type="ECO:0000313" key="2">
    <source>
        <dbReference type="Proteomes" id="UP001396898"/>
    </source>
</evidence>
<dbReference type="SUPFAM" id="SSF53448">
    <property type="entry name" value="Nucleotide-diphospho-sugar transferases"/>
    <property type="match status" value="1"/>
</dbReference>
<dbReference type="Gene3D" id="3.90.550.10">
    <property type="entry name" value="Spore Coat Polysaccharide Biosynthesis Protein SpsA, Chain A"/>
    <property type="match status" value="1"/>
</dbReference>
<protein>
    <recommendedName>
        <fullName evidence="3">Glucose N-acetyltransferase 1</fullName>
    </recommendedName>
</protein>
<sequence>MAPLWGSSWSSTVHSVYCYSPLQTIDTSGALVSPSLKSPDSSLRPSIGQILMSKRIRYMATVLITLVFFSLAFHNYDQLPSIDTLRTKAGAVAGVGPSIGVPITTSTTRSKPKQLSPSFQELSSVDTSHVDWSRYAYTQYVTNSEYLCNSVMIFETLLRLGSKADRVMLYPVQMMTDPTSTEGTSNNQRLLIKARDLYKAKLIPVRIQRRDGADVTWAESSTKLLAFNQTQYTRVLNVDSDSTILEHMDELFLAPESTIAMPRAYWLYPQEKKFSSQLMLVQPSATEFGRVMEKMQEAGPNDYDMEIVNQLYADQAMILPHRPYDLVTTEFRYESGHERYLGTEGEAWDPAKVYSEAKFLHFSDWPVPKPWLTITEDVRLKHQPKCVEKDGEEDCSGRKIWNDFYTEFADRRKVGRPLNALFFQSSSL</sequence>
<gene>
    <name evidence="1" type="ORF">PG991_007647</name>
</gene>
<dbReference type="InterPro" id="IPR050587">
    <property type="entry name" value="GNT1/Glycosyltrans_8"/>
</dbReference>
<accession>A0ABR1RUF2</accession>
<dbReference type="InterPro" id="IPR029044">
    <property type="entry name" value="Nucleotide-diphossugar_trans"/>
</dbReference>
<comment type="caution">
    <text evidence="1">The sequence shown here is derived from an EMBL/GenBank/DDBJ whole genome shotgun (WGS) entry which is preliminary data.</text>
</comment>
<reference evidence="1 2" key="1">
    <citation type="submission" date="2023-01" db="EMBL/GenBank/DDBJ databases">
        <title>Analysis of 21 Apiospora genomes using comparative genomics revels a genus with tremendous synthesis potential of carbohydrate active enzymes and secondary metabolites.</title>
        <authorList>
            <person name="Sorensen T."/>
        </authorList>
    </citation>
    <scope>NUCLEOTIDE SEQUENCE [LARGE SCALE GENOMIC DNA]</scope>
    <source>
        <strain evidence="1 2">CBS 20057</strain>
    </source>
</reference>
<dbReference type="Proteomes" id="UP001396898">
    <property type="component" value="Unassembled WGS sequence"/>
</dbReference>